<dbReference type="STRING" id="1867956.BJF95_17000"/>
<evidence type="ECO:0000313" key="2">
    <source>
        <dbReference type="Proteomes" id="UP000186894"/>
    </source>
</evidence>
<dbReference type="RefSeq" id="WP_075638969.1">
    <property type="nucleotide sequence ID" value="NZ_MKIM01000025.1"/>
</dbReference>
<accession>A0A1Q8ZSW9</accession>
<protein>
    <recommendedName>
        <fullName evidence="3">WbqC family protein</fullName>
    </recommendedName>
</protein>
<evidence type="ECO:0008006" key="3">
    <source>
        <dbReference type="Google" id="ProtNLM"/>
    </source>
</evidence>
<dbReference type="EMBL" id="MKIM01000025">
    <property type="protein sequence ID" value="OLP45056.1"/>
    <property type="molecule type" value="Genomic_DNA"/>
</dbReference>
<sequence length="238" mass="27033">MTRVVISQPMYFPWAGFMAQMALADVYIWLDDVQYSKRSFTSRIQVKTAGERCWMTIPVVSKGRYDQRIMDLEPSNDTWEKSHRVLLSQVLSRYPHKADALSLFDQTMALEGSLCDRLIASAESQAHHLGVLPPRIYRSSEMGCKTTSSERLFELVQAVSGTDYITGHGAWAYLNHSLFNDANISVSYMRYNPLPWPQPHGDFTPYVTGLDLIAAVPRDQAKDHLRPATVDWRAFTPG</sequence>
<organism evidence="1 2">
    <name type="scientific">Rhizobium oryziradicis</name>
    <dbReference type="NCBI Taxonomy" id="1867956"/>
    <lineage>
        <taxon>Bacteria</taxon>
        <taxon>Pseudomonadati</taxon>
        <taxon>Pseudomonadota</taxon>
        <taxon>Alphaproteobacteria</taxon>
        <taxon>Hyphomicrobiales</taxon>
        <taxon>Rhizobiaceae</taxon>
        <taxon>Rhizobium/Agrobacterium group</taxon>
        <taxon>Rhizobium</taxon>
    </lineage>
</organism>
<proteinExistence type="predicted"/>
<dbReference type="AlphaFoldDB" id="A0A1Q8ZSW9"/>
<keyword evidence="2" id="KW-1185">Reference proteome</keyword>
<name>A0A1Q8ZSW9_9HYPH</name>
<dbReference type="InterPro" id="IPR014985">
    <property type="entry name" value="WbqC"/>
</dbReference>
<dbReference type="Pfam" id="PF08889">
    <property type="entry name" value="WbqC"/>
    <property type="match status" value="1"/>
</dbReference>
<comment type="caution">
    <text evidence="1">The sequence shown here is derived from an EMBL/GenBank/DDBJ whole genome shotgun (WGS) entry which is preliminary data.</text>
</comment>
<reference evidence="1 2" key="1">
    <citation type="submission" date="2016-09" db="EMBL/GenBank/DDBJ databases">
        <title>Rhizobium oryziradicis sp. nov., isolated from the root of rice.</title>
        <authorList>
            <person name="Zhao J."/>
            <person name="Zhang X."/>
        </authorList>
    </citation>
    <scope>NUCLEOTIDE SEQUENCE [LARGE SCALE GENOMIC DNA]</scope>
    <source>
        <strain evidence="1 2">N19</strain>
    </source>
</reference>
<gene>
    <name evidence="1" type="ORF">BJF95_17000</name>
</gene>
<evidence type="ECO:0000313" key="1">
    <source>
        <dbReference type="EMBL" id="OLP45056.1"/>
    </source>
</evidence>
<dbReference type="Proteomes" id="UP000186894">
    <property type="component" value="Unassembled WGS sequence"/>
</dbReference>
<dbReference type="OrthoDB" id="3611744at2"/>